<organism evidence="1 2">
    <name type="scientific">Neisseria sicca ATCC 29256</name>
    <dbReference type="NCBI Taxonomy" id="547045"/>
    <lineage>
        <taxon>Bacteria</taxon>
        <taxon>Pseudomonadati</taxon>
        <taxon>Pseudomonadota</taxon>
        <taxon>Betaproteobacteria</taxon>
        <taxon>Neisseriales</taxon>
        <taxon>Neisseriaceae</taxon>
        <taxon>Neisseria</taxon>
    </lineage>
</organism>
<accession>C6M2U1</accession>
<keyword evidence="2" id="KW-1185">Reference proteome</keyword>
<evidence type="ECO:0000313" key="2">
    <source>
        <dbReference type="Proteomes" id="UP000005365"/>
    </source>
</evidence>
<evidence type="ECO:0000313" key="1">
    <source>
        <dbReference type="EMBL" id="EET45205.1"/>
    </source>
</evidence>
<name>C6M2U1_NEISI</name>
<comment type="caution">
    <text evidence="1">The sequence shown here is derived from an EMBL/GenBank/DDBJ whole genome shotgun (WGS) entry which is preliminary data.</text>
</comment>
<reference evidence="1" key="1">
    <citation type="submission" date="2009-07" db="EMBL/GenBank/DDBJ databases">
        <authorList>
            <person name="Weinstock G."/>
            <person name="Sodergren E."/>
            <person name="Clifton S."/>
            <person name="Fulton L."/>
            <person name="Fulton B."/>
            <person name="Courtney L."/>
            <person name="Fronick C."/>
            <person name="Harrison M."/>
            <person name="Strong C."/>
            <person name="Farmer C."/>
            <person name="Delahaunty K."/>
            <person name="Markovic C."/>
            <person name="Hall O."/>
            <person name="Minx P."/>
            <person name="Tomlinson C."/>
            <person name="Mitreva M."/>
            <person name="Nelson J."/>
            <person name="Hou S."/>
            <person name="Wollam A."/>
            <person name="Pepin K.H."/>
            <person name="Johnson M."/>
            <person name="Bhonagiri V."/>
            <person name="Nash W.E."/>
            <person name="Warren W."/>
            <person name="Chinwalla A."/>
            <person name="Mardis E.R."/>
            <person name="Wilson R.K."/>
        </authorList>
    </citation>
    <scope>NUCLEOTIDE SEQUENCE [LARGE SCALE GENOMIC DNA]</scope>
    <source>
        <strain evidence="1">ATCC 29256</strain>
    </source>
</reference>
<protein>
    <submittedName>
        <fullName evidence="1">Uncharacterized protein</fullName>
    </submittedName>
</protein>
<dbReference type="Proteomes" id="UP000005365">
    <property type="component" value="Unassembled WGS sequence"/>
</dbReference>
<proteinExistence type="predicted"/>
<dbReference type="EMBL" id="ACKO02000004">
    <property type="protein sequence ID" value="EET45205.1"/>
    <property type="molecule type" value="Genomic_DNA"/>
</dbReference>
<sequence>MIMNHNKIIRQSRDGYVFDENENSWHISKEIKINFSKHILGINKKH</sequence>
<dbReference type="eggNOG" id="COG0582">
    <property type="taxonomic scope" value="Bacteria"/>
</dbReference>
<dbReference type="AlphaFoldDB" id="C6M2U1"/>
<gene>
    <name evidence="1" type="ORF">NEISICOT_00830</name>
</gene>